<evidence type="ECO:0000256" key="17">
    <source>
        <dbReference type="HAMAP-Rule" id="MF_01006"/>
    </source>
</evidence>
<dbReference type="GO" id="GO:0009252">
    <property type="term" value="P:peptidoglycan biosynthetic process"/>
    <property type="evidence" value="ECO:0007669"/>
    <property type="project" value="UniProtKB-KW"/>
</dbReference>
<dbReference type="PANTHER" id="PTHR30622">
    <property type="entry name" value="UNDECAPRENYL-DIPHOSPHATASE"/>
    <property type="match status" value="1"/>
</dbReference>
<evidence type="ECO:0000256" key="9">
    <source>
        <dbReference type="ARBA" id="ARBA00022984"/>
    </source>
</evidence>
<evidence type="ECO:0000256" key="10">
    <source>
        <dbReference type="ARBA" id="ARBA00022989"/>
    </source>
</evidence>
<evidence type="ECO:0000256" key="12">
    <source>
        <dbReference type="ARBA" id="ARBA00023251"/>
    </source>
</evidence>
<dbReference type="HAMAP" id="MF_01006">
    <property type="entry name" value="Undec_diphosphatase"/>
    <property type="match status" value="1"/>
</dbReference>
<dbReference type="AlphaFoldDB" id="A0A147K5K1"/>
<keyword evidence="6 17" id="KW-0812">Transmembrane</keyword>
<keyword evidence="10 17" id="KW-1133">Transmembrane helix</keyword>
<dbReference type="GO" id="GO:0046677">
    <property type="term" value="P:response to antibiotic"/>
    <property type="evidence" value="ECO:0007669"/>
    <property type="project" value="UniProtKB-UniRule"/>
</dbReference>
<evidence type="ECO:0000256" key="14">
    <source>
        <dbReference type="ARBA" id="ARBA00032707"/>
    </source>
</evidence>
<evidence type="ECO:0000256" key="1">
    <source>
        <dbReference type="ARBA" id="ARBA00004651"/>
    </source>
</evidence>
<protein>
    <recommendedName>
        <fullName evidence="4 17">Undecaprenyl-diphosphatase</fullName>
        <ecNumber evidence="3 17">3.6.1.27</ecNumber>
    </recommendedName>
    <alternativeName>
        <fullName evidence="15 17">Bacitracin resistance protein</fullName>
    </alternativeName>
    <alternativeName>
        <fullName evidence="14 17">Undecaprenyl pyrophosphate phosphatase</fullName>
    </alternativeName>
</protein>
<dbReference type="GO" id="GO:0005886">
    <property type="term" value="C:plasma membrane"/>
    <property type="evidence" value="ECO:0007669"/>
    <property type="project" value="UniProtKB-SubCell"/>
</dbReference>
<evidence type="ECO:0000256" key="6">
    <source>
        <dbReference type="ARBA" id="ARBA00022692"/>
    </source>
</evidence>
<name>A0A147K5K1_9BACI</name>
<keyword evidence="11 17" id="KW-0472">Membrane</keyword>
<comment type="similarity">
    <text evidence="2 17">Belongs to the UppP family.</text>
</comment>
<keyword evidence="8 17" id="KW-0133">Cell shape</keyword>
<comment type="miscellaneous">
    <text evidence="17">Bacitracin is thought to be involved in the inhibition of peptidoglycan synthesis by sequestering undecaprenyl diphosphate, thereby reducing the pool of lipid carrier available.</text>
</comment>
<dbReference type="OrthoDB" id="9808289at2"/>
<evidence type="ECO:0000256" key="13">
    <source>
        <dbReference type="ARBA" id="ARBA00023316"/>
    </source>
</evidence>
<organism evidence="18 19">
    <name type="scientific">Bacillus coahuilensis p1.1.43</name>
    <dbReference type="NCBI Taxonomy" id="1150625"/>
    <lineage>
        <taxon>Bacteria</taxon>
        <taxon>Bacillati</taxon>
        <taxon>Bacillota</taxon>
        <taxon>Bacilli</taxon>
        <taxon>Bacillales</taxon>
        <taxon>Bacillaceae</taxon>
        <taxon>Bacillus</taxon>
    </lineage>
</organism>
<keyword evidence="5 17" id="KW-1003">Cell membrane</keyword>
<dbReference type="InterPro" id="IPR003824">
    <property type="entry name" value="UppP"/>
</dbReference>
<dbReference type="Proteomes" id="UP000074108">
    <property type="component" value="Unassembled WGS sequence"/>
</dbReference>
<evidence type="ECO:0000256" key="7">
    <source>
        <dbReference type="ARBA" id="ARBA00022801"/>
    </source>
</evidence>
<comment type="function">
    <text evidence="17">Catalyzes the dephosphorylation of undecaprenyl diphosphate (UPP). Confers resistance to bacitracin.</text>
</comment>
<dbReference type="GO" id="GO:0071555">
    <property type="term" value="P:cell wall organization"/>
    <property type="evidence" value="ECO:0007669"/>
    <property type="project" value="UniProtKB-KW"/>
</dbReference>
<dbReference type="EMBL" id="LDYG01000046">
    <property type="protein sequence ID" value="KUP04913.1"/>
    <property type="molecule type" value="Genomic_DNA"/>
</dbReference>
<accession>A0A147K5K1</accession>
<dbReference type="GO" id="GO:0050380">
    <property type="term" value="F:undecaprenyl-diphosphatase activity"/>
    <property type="evidence" value="ECO:0007669"/>
    <property type="project" value="UniProtKB-UniRule"/>
</dbReference>
<dbReference type="NCBIfam" id="NF001388">
    <property type="entry name" value="PRK00281.1-1"/>
    <property type="match status" value="1"/>
</dbReference>
<dbReference type="RefSeq" id="WP_059351700.1">
    <property type="nucleotide sequence ID" value="NZ_LDYG01000046.1"/>
</dbReference>
<evidence type="ECO:0000256" key="11">
    <source>
        <dbReference type="ARBA" id="ARBA00023136"/>
    </source>
</evidence>
<evidence type="ECO:0000256" key="5">
    <source>
        <dbReference type="ARBA" id="ARBA00022475"/>
    </source>
</evidence>
<keyword evidence="12 17" id="KW-0046">Antibiotic resistance</keyword>
<keyword evidence="13 17" id="KW-0961">Cell wall biogenesis/degradation</keyword>
<sequence>MLNEWIIAIILGILEGLTEFLPVSSTGHLILAANLLEFHGETAKTFEVVIQLGAVLAVLILYWKRFVSFLSTEQFEGNQLNLVHIALAMLPAVVVGLLLHSFIKAYLFGPETVLVGLVVGGIFMIVAEKLKKTPKASNLDEITYRQAFGIGMFQCFALWPGFSRSGSTIAGGILLGVNHRSAAEFTFLVSVPIMMAATGLDIVKSLDTLVAEDFALFGVGFLTSFIVAMIAIKTFLHLLKKLSLSVFAYYRFVLAAVYFFIVL</sequence>
<keyword evidence="9 17" id="KW-0573">Peptidoglycan synthesis</keyword>
<evidence type="ECO:0000313" key="19">
    <source>
        <dbReference type="Proteomes" id="UP000074108"/>
    </source>
</evidence>
<comment type="caution">
    <text evidence="18">The sequence shown here is derived from an EMBL/GenBank/DDBJ whole genome shotgun (WGS) entry which is preliminary data.</text>
</comment>
<keyword evidence="19" id="KW-1185">Reference proteome</keyword>
<proteinExistence type="inferred from homology"/>
<evidence type="ECO:0000256" key="15">
    <source>
        <dbReference type="ARBA" id="ARBA00032932"/>
    </source>
</evidence>
<feature type="transmembrane region" description="Helical" evidence="17">
    <location>
        <begin position="242"/>
        <end position="261"/>
    </location>
</feature>
<evidence type="ECO:0000256" key="3">
    <source>
        <dbReference type="ARBA" id="ARBA00012374"/>
    </source>
</evidence>
<dbReference type="STRING" id="1150625.Q75_13850"/>
<evidence type="ECO:0000256" key="16">
    <source>
        <dbReference type="ARBA" id="ARBA00047594"/>
    </source>
</evidence>
<evidence type="ECO:0000256" key="2">
    <source>
        <dbReference type="ARBA" id="ARBA00010621"/>
    </source>
</evidence>
<dbReference type="EC" id="3.6.1.27" evidence="3 17"/>
<dbReference type="NCBIfam" id="TIGR00753">
    <property type="entry name" value="undec_PP_bacA"/>
    <property type="match status" value="1"/>
</dbReference>
<reference evidence="18 19" key="1">
    <citation type="journal article" date="2016" name="Front. Microbiol.">
        <title>Microevolution Analysis of Bacillus coahuilensis Unveils Differences in Phosphorus Acquisition Strategies and Their Regulation.</title>
        <authorList>
            <person name="Gomez-Lunar Z."/>
            <person name="Hernandez-Gonzalez I."/>
            <person name="Rodriguez-Torres M.D."/>
            <person name="Souza V."/>
            <person name="Olmedo-Alvarez G."/>
        </authorList>
    </citation>
    <scope>NUCLEOTIDE SEQUENCE [LARGE SCALE GENOMIC DNA]</scope>
    <source>
        <strain evidence="19">p1.1.43</strain>
    </source>
</reference>
<dbReference type="GO" id="GO:0008360">
    <property type="term" value="P:regulation of cell shape"/>
    <property type="evidence" value="ECO:0007669"/>
    <property type="project" value="UniProtKB-KW"/>
</dbReference>
<evidence type="ECO:0000256" key="4">
    <source>
        <dbReference type="ARBA" id="ARBA00021581"/>
    </source>
</evidence>
<feature type="transmembrane region" description="Helical" evidence="17">
    <location>
        <begin position="48"/>
        <end position="64"/>
    </location>
</feature>
<feature type="transmembrane region" description="Helical" evidence="17">
    <location>
        <begin position="113"/>
        <end position="130"/>
    </location>
</feature>
<feature type="transmembrane region" description="Helical" evidence="17">
    <location>
        <begin position="214"/>
        <end position="236"/>
    </location>
</feature>
<evidence type="ECO:0000313" key="18">
    <source>
        <dbReference type="EMBL" id="KUP04913.1"/>
    </source>
</evidence>
<dbReference type="PATRIC" id="fig|1150625.3.peg.2908"/>
<feature type="transmembrane region" description="Helical" evidence="17">
    <location>
        <begin position="85"/>
        <end position="107"/>
    </location>
</feature>
<evidence type="ECO:0000256" key="8">
    <source>
        <dbReference type="ARBA" id="ARBA00022960"/>
    </source>
</evidence>
<gene>
    <name evidence="17" type="primary">uppP</name>
    <name evidence="18" type="ORF">Q75_13850</name>
</gene>
<keyword evidence="7 17" id="KW-0378">Hydrolase</keyword>
<dbReference type="NCBIfam" id="NF001389">
    <property type="entry name" value="PRK00281.1-2"/>
    <property type="match status" value="1"/>
</dbReference>
<dbReference type="PANTHER" id="PTHR30622:SF3">
    <property type="entry name" value="UNDECAPRENYL-DIPHOSPHATASE"/>
    <property type="match status" value="1"/>
</dbReference>
<dbReference type="Pfam" id="PF02673">
    <property type="entry name" value="BacA"/>
    <property type="match status" value="1"/>
</dbReference>
<comment type="subcellular location">
    <subcellularLocation>
        <location evidence="1 17">Cell membrane</location>
        <topology evidence="1 17">Multi-pass membrane protein</topology>
    </subcellularLocation>
</comment>
<comment type="catalytic activity">
    <reaction evidence="16 17">
        <text>di-trans,octa-cis-undecaprenyl diphosphate + H2O = di-trans,octa-cis-undecaprenyl phosphate + phosphate + H(+)</text>
        <dbReference type="Rhea" id="RHEA:28094"/>
        <dbReference type="ChEBI" id="CHEBI:15377"/>
        <dbReference type="ChEBI" id="CHEBI:15378"/>
        <dbReference type="ChEBI" id="CHEBI:43474"/>
        <dbReference type="ChEBI" id="CHEBI:58405"/>
        <dbReference type="ChEBI" id="CHEBI:60392"/>
        <dbReference type="EC" id="3.6.1.27"/>
    </reaction>
</comment>
<dbReference type="NCBIfam" id="NF001390">
    <property type="entry name" value="PRK00281.1-4"/>
    <property type="match status" value="1"/>
</dbReference>